<dbReference type="AlphaFoldDB" id="A0A6A8V8W9"/>
<dbReference type="EMBL" id="WMYY01000002">
    <property type="protein sequence ID" value="MTR66307.1"/>
    <property type="molecule type" value="Genomic_DNA"/>
</dbReference>
<gene>
    <name evidence="1" type="ORF">GMC73_03330</name>
    <name evidence="2" type="ORF">GMC90_03125</name>
</gene>
<evidence type="ECO:0000313" key="2">
    <source>
        <dbReference type="EMBL" id="MTS00831.1"/>
    </source>
</evidence>
<evidence type="ECO:0000313" key="3">
    <source>
        <dbReference type="Proteomes" id="UP000460220"/>
    </source>
</evidence>
<proteinExistence type="predicted"/>
<dbReference type="EMBL" id="WMZE01000002">
    <property type="protein sequence ID" value="MTS00831.1"/>
    <property type="molecule type" value="Genomic_DNA"/>
</dbReference>
<accession>A0A6A8V8W9</accession>
<sequence length="47" mass="5234">MSTILITVLIFLAGQGLRSYLKVKGSCGDCKCSCPIKDEMHQSHRHQ</sequence>
<protein>
    <submittedName>
        <fullName evidence="2">FeoB-associated Cys-rich membrane protein</fullName>
    </submittedName>
</protein>
<reference evidence="2 3" key="1">
    <citation type="journal article" date="2019" name="Nat. Med.">
        <title>A library of human gut bacterial isolates paired with longitudinal multiomics data enables mechanistic microbiome research.</title>
        <authorList>
            <person name="Poyet M."/>
            <person name="Groussin M."/>
            <person name="Gibbons S.M."/>
            <person name="Avila-Pacheco J."/>
            <person name="Jiang X."/>
            <person name="Kearney S.M."/>
            <person name="Perrotta A.R."/>
            <person name="Berdy B."/>
            <person name="Zhao S."/>
            <person name="Lieberman T.D."/>
            <person name="Swanson P.K."/>
            <person name="Smith M."/>
            <person name="Roesemann S."/>
            <person name="Alexander J.E."/>
            <person name="Rich S.A."/>
            <person name="Livny J."/>
            <person name="Vlamakis H."/>
            <person name="Clish C."/>
            <person name="Bullock K."/>
            <person name="Deik A."/>
            <person name="Scott J."/>
            <person name="Pierce K.A."/>
            <person name="Xavier R.J."/>
            <person name="Alm E.J."/>
        </authorList>
    </citation>
    <scope>NUCLEOTIDE SEQUENCE</scope>
    <source>
        <strain evidence="1 3">BIOML-A12</strain>
        <strain evidence="2">BIOML-A6</strain>
    </source>
</reference>
<comment type="caution">
    <text evidence="2">The sequence shown here is derived from an EMBL/GenBank/DDBJ whole genome shotgun (WGS) entry which is preliminary data.</text>
</comment>
<evidence type="ECO:0000313" key="1">
    <source>
        <dbReference type="EMBL" id="MTR66307.1"/>
    </source>
</evidence>
<organism evidence="2">
    <name type="scientific">Streptococcus parasanguinis</name>
    <dbReference type="NCBI Taxonomy" id="1318"/>
    <lineage>
        <taxon>Bacteria</taxon>
        <taxon>Bacillati</taxon>
        <taxon>Bacillota</taxon>
        <taxon>Bacilli</taxon>
        <taxon>Lactobacillales</taxon>
        <taxon>Streptococcaceae</taxon>
        <taxon>Streptococcus</taxon>
    </lineage>
</organism>
<dbReference type="Proteomes" id="UP000460220">
    <property type="component" value="Unassembled WGS sequence"/>
</dbReference>
<dbReference type="RefSeq" id="WP_155126213.1">
    <property type="nucleotide sequence ID" value="NZ_JBCIZO010000022.1"/>
</dbReference>
<name>A0A6A8V8W9_STRPA</name>